<evidence type="ECO:0000256" key="1">
    <source>
        <dbReference type="ARBA" id="ARBA00022908"/>
    </source>
</evidence>
<dbReference type="SUPFAM" id="SSF53041">
    <property type="entry name" value="Resolvase-like"/>
    <property type="match status" value="1"/>
</dbReference>
<dbReference type="InterPro" id="IPR006118">
    <property type="entry name" value="Recombinase_CS"/>
</dbReference>
<protein>
    <submittedName>
        <fullName evidence="9">Recombinase family protein</fullName>
    </submittedName>
</protein>
<dbReference type="PANTHER" id="PTHR30461">
    <property type="entry name" value="DNA-INVERTASE FROM LAMBDOID PROPHAGE"/>
    <property type="match status" value="1"/>
</dbReference>
<evidence type="ECO:0000256" key="2">
    <source>
        <dbReference type="ARBA" id="ARBA00023125"/>
    </source>
</evidence>
<dbReference type="InterPro" id="IPR011109">
    <property type="entry name" value="DNA_bind_recombinase_dom"/>
</dbReference>
<dbReference type="InterPro" id="IPR006119">
    <property type="entry name" value="Resolv_N"/>
</dbReference>
<keyword evidence="2" id="KW-0238">DNA-binding</keyword>
<feature type="active site" description="O-(5'-phospho-DNA)-serine intermediate" evidence="4 5">
    <location>
        <position position="11"/>
    </location>
</feature>
<dbReference type="InterPro" id="IPR038109">
    <property type="entry name" value="DNA_bind_recomb_sf"/>
</dbReference>
<dbReference type="Pfam" id="PF07508">
    <property type="entry name" value="Recombinase"/>
    <property type="match status" value="1"/>
</dbReference>
<evidence type="ECO:0000259" key="8">
    <source>
        <dbReference type="PROSITE" id="PS51737"/>
    </source>
</evidence>
<feature type="coiled-coil region" evidence="6">
    <location>
        <begin position="361"/>
        <end position="423"/>
    </location>
</feature>
<accession>A0A8J7H5L9</accession>
<evidence type="ECO:0000256" key="3">
    <source>
        <dbReference type="ARBA" id="ARBA00023172"/>
    </source>
</evidence>
<keyword evidence="3" id="KW-0233">DNA recombination</keyword>
<evidence type="ECO:0000259" key="7">
    <source>
        <dbReference type="PROSITE" id="PS51736"/>
    </source>
</evidence>
<dbReference type="SMART" id="SM00857">
    <property type="entry name" value="Resolvase"/>
    <property type="match status" value="1"/>
</dbReference>
<gene>
    <name evidence="9" type="ORF">I5677_12345</name>
</gene>
<dbReference type="GO" id="GO:0003677">
    <property type="term" value="F:DNA binding"/>
    <property type="evidence" value="ECO:0007669"/>
    <property type="project" value="UniProtKB-KW"/>
</dbReference>
<dbReference type="InterPro" id="IPR050639">
    <property type="entry name" value="SSR_resolvase"/>
</dbReference>
<organism evidence="9 10">
    <name type="scientific">Mobilitalea sibirica</name>
    <dbReference type="NCBI Taxonomy" id="1462919"/>
    <lineage>
        <taxon>Bacteria</taxon>
        <taxon>Bacillati</taxon>
        <taxon>Bacillota</taxon>
        <taxon>Clostridia</taxon>
        <taxon>Lachnospirales</taxon>
        <taxon>Lachnospiraceae</taxon>
        <taxon>Mobilitalea</taxon>
    </lineage>
</organism>
<evidence type="ECO:0000256" key="6">
    <source>
        <dbReference type="SAM" id="Coils"/>
    </source>
</evidence>
<reference evidence="9" key="1">
    <citation type="submission" date="2020-12" db="EMBL/GenBank/DDBJ databases">
        <title>M. sibirica DSM 26468T genome.</title>
        <authorList>
            <person name="Thieme N."/>
            <person name="Rettenmaier R."/>
            <person name="Zverlov V."/>
            <person name="Liebl W."/>
        </authorList>
    </citation>
    <scope>NUCLEOTIDE SEQUENCE</scope>
    <source>
        <strain evidence="9">DSM 26468</strain>
    </source>
</reference>
<keyword evidence="10" id="KW-1185">Reference proteome</keyword>
<dbReference type="PANTHER" id="PTHR30461:SF23">
    <property type="entry name" value="DNA RECOMBINASE-RELATED"/>
    <property type="match status" value="1"/>
</dbReference>
<dbReference type="AlphaFoldDB" id="A0A8J7H5L9"/>
<dbReference type="Pfam" id="PF13408">
    <property type="entry name" value="Zn_ribbon_recom"/>
    <property type="match status" value="1"/>
</dbReference>
<dbReference type="PROSITE" id="PS51737">
    <property type="entry name" value="RECOMBINASE_DNA_BIND"/>
    <property type="match status" value="1"/>
</dbReference>
<sequence>MKLAALYIRVSTDDQIEYSPDAQRRLLTDFAKKNNYSVSNQYIFIDDGISGKRAEKRPQFQKMIGMAKSKEHPFDVILVWKYSRFARNQEESIVYKSLLKKNSVDVISITEPIIDGPFGTLIERIIEWMDEYYSIRLSEEVKKGMTEKALRGEYQAGAPFGYTLSEGRLLIDEGKALIVNKIYDLYLNHSQNFFSIARMLNDMGVKTNRGNQFENRTVKYIIQNPIYKGFVRWNPNGKTDLREQKNILDDIIIKKGDHNPIVSESTWDKANKKLLSEFRSRKSKPNSVLAHWLGGLIVCSNCNSALVSSGSKSGGYQCNSYSKGKCNESHYVSYNKIENAVIKTLKELIQTGEFDYEILVIDENKDKLDMLKRSVKRLEIKESRIKDAYINGIDSIDEYKANKNNIQKEREYLQQQMKSIKNIKKTDKTKDQMIYNLKTVYAILISDADKEAKSNAIRSAVKKIVYNKKLEHIDVYLYYS</sequence>
<keyword evidence="1" id="KW-0229">DNA integration</keyword>
<dbReference type="Gene3D" id="3.40.50.1390">
    <property type="entry name" value="Resolvase, N-terminal catalytic domain"/>
    <property type="match status" value="1"/>
</dbReference>
<evidence type="ECO:0000256" key="5">
    <source>
        <dbReference type="PROSITE-ProRule" id="PRU10137"/>
    </source>
</evidence>
<dbReference type="CDD" id="cd00338">
    <property type="entry name" value="Ser_Recombinase"/>
    <property type="match status" value="1"/>
</dbReference>
<feature type="domain" description="Resolvase/invertase-type recombinase catalytic" evidence="7">
    <location>
        <begin position="3"/>
        <end position="152"/>
    </location>
</feature>
<proteinExistence type="predicted"/>
<dbReference type="PROSITE" id="PS51736">
    <property type="entry name" value="RECOMBINASES_3"/>
    <property type="match status" value="1"/>
</dbReference>
<dbReference type="Proteomes" id="UP000623269">
    <property type="component" value="Unassembled WGS sequence"/>
</dbReference>
<evidence type="ECO:0000313" key="10">
    <source>
        <dbReference type="Proteomes" id="UP000623269"/>
    </source>
</evidence>
<evidence type="ECO:0000313" key="9">
    <source>
        <dbReference type="EMBL" id="MBH1941684.1"/>
    </source>
</evidence>
<comment type="caution">
    <text evidence="9">The sequence shown here is derived from an EMBL/GenBank/DDBJ whole genome shotgun (WGS) entry which is preliminary data.</text>
</comment>
<dbReference type="EMBL" id="JAEAGR010000013">
    <property type="protein sequence ID" value="MBH1941684.1"/>
    <property type="molecule type" value="Genomic_DNA"/>
</dbReference>
<dbReference type="GO" id="GO:0015074">
    <property type="term" value="P:DNA integration"/>
    <property type="evidence" value="ECO:0007669"/>
    <property type="project" value="UniProtKB-KW"/>
</dbReference>
<feature type="domain" description="Recombinase" evidence="8">
    <location>
        <begin position="159"/>
        <end position="281"/>
    </location>
</feature>
<keyword evidence="6" id="KW-0175">Coiled coil</keyword>
<dbReference type="InterPro" id="IPR036162">
    <property type="entry name" value="Resolvase-like_N_sf"/>
</dbReference>
<dbReference type="Pfam" id="PF00239">
    <property type="entry name" value="Resolvase"/>
    <property type="match status" value="1"/>
</dbReference>
<dbReference type="InterPro" id="IPR025827">
    <property type="entry name" value="Zn_ribbon_recom_dom"/>
</dbReference>
<name>A0A8J7H5L9_9FIRM</name>
<evidence type="ECO:0000256" key="4">
    <source>
        <dbReference type="PIRSR" id="PIRSR606118-50"/>
    </source>
</evidence>
<dbReference type="RefSeq" id="WP_197661928.1">
    <property type="nucleotide sequence ID" value="NZ_JAEAGR010000013.1"/>
</dbReference>
<dbReference type="Gene3D" id="3.90.1750.20">
    <property type="entry name" value="Putative Large Serine Recombinase, Chain B, Domain 2"/>
    <property type="match status" value="1"/>
</dbReference>
<dbReference type="GO" id="GO:0000150">
    <property type="term" value="F:DNA strand exchange activity"/>
    <property type="evidence" value="ECO:0007669"/>
    <property type="project" value="InterPro"/>
</dbReference>
<dbReference type="PROSITE" id="PS00397">
    <property type="entry name" value="RECOMBINASES_1"/>
    <property type="match status" value="1"/>
</dbReference>